<comment type="cofactor">
    <cofactor evidence="8">
        <name>Mg(2+)</name>
        <dbReference type="ChEBI" id="CHEBI:18420"/>
    </cofactor>
</comment>
<dbReference type="PANTHER" id="PTHR19136">
    <property type="entry name" value="MOLYBDENUM COFACTOR GUANYLYLTRANSFERASE"/>
    <property type="match status" value="1"/>
</dbReference>
<dbReference type="Pfam" id="PF12804">
    <property type="entry name" value="NTP_transf_3"/>
    <property type="match status" value="1"/>
</dbReference>
<comment type="subcellular location">
    <subcellularLocation>
        <location evidence="8">Cytoplasm</location>
    </subcellularLocation>
</comment>
<comment type="catalytic activity">
    <reaction evidence="8">
        <text>Mo-molybdopterin + GTP + H(+) = Mo-molybdopterin guanine dinucleotide + diphosphate</text>
        <dbReference type="Rhea" id="RHEA:34243"/>
        <dbReference type="ChEBI" id="CHEBI:15378"/>
        <dbReference type="ChEBI" id="CHEBI:33019"/>
        <dbReference type="ChEBI" id="CHEBI:37565"/>
        <dbReference type="ChEBI" id="CHEBI:71302"/>
        <dbReference type="ChEBI" id="CHEBI:71310"/>
        <dbReference type="EC" id="2.7.7.77"/>
    </reaction>
</comment>
<evidence type="ECO:0000256" key="5">
    <source>
        <dbReference type="ARBA" id="ARBA00022842"/>
    </source>
</evidence>
<comment type="subunit">
    <text evidence="8">Monomer.</text>
</comment>
<evidence type="ECO:0000256" key="4">
    <source>
        <dbReference type="ARBA" id="ARBA00022741"/>
    </source>
</evidence>
<dbReference type="GO" id="GO:0061603">
    <property type="term" value="F:molybdenum cofactor guanylyltransferase activity"/>
    <property type="evidence" value="ECO:0007669"/>
    <property type="project" value="UniProtKB-EC"/>
</dbReference>
<feature type="domain" description="MobA-like NTP transferase" evidence="9">
    <location>
        <begin position="8"/>
        <end position="164"/>
    </location>
</feature>
<evidence type="ECO:0000313" key="10">
    <source>
        <dbReference type="EMBL" id="TDN90250.1"/>
    </source>
</evidence>
<evidence type="ECO:0000256" key="1">
    <source>
        <dbReference type="ARBA" id="ARBA00022490"/>
    </source>
</evidence>
<evidence type="ECO:0000256" key="8">
    <source>
        <dbReference type="HAMAP-Rule" id="MF_00316"/>
    </source>
</evidence>
<dbReference type="RefSeq" id="WP_112992301.1">
    <property type="nucleotide sequence ID" value="NZ_PTLZ01000002.1"/>
</dbReference>
<feature type="binding site" evidence="8">
    <location>
        <position position="70"/>
    </location>
    <ligand>
        <name>GTP</name>
        <dbReference type="ChEBI" id="CHEBI:37565"/>
    </ligand>
</feature>
<sequence>MDTSQITGLILAGGRGTRMGTVDKGLQLFRDAPMALHVLMRLSPQVAYIMINANQNIAPYEGFGVPVWQDEMQGFAGPLAGLQTGMLHCETDYLVTAPCDSPFLPKDLVACLAAGLEEKNADLAVAVTGEGESLQAHPVFCLAKASLLPHLTLYLQEGGRKFDKWYSSLTVAEVHFDDEDAFRNINTLDDLRKYEATAS</sequence>
<dbReference type="GO" id="GO:0005737">
    <property type="term" value="C:cytoplasm"/>
    <property type="evidence" value="ECO:0007669"/>
    <property type="project" value="UniProtKB-SubCell"/>
</dbReference>
<dbReference type="Proteomes" id="UP000294737">
    <property type="component" value="Unassembled WGS sequence"/>
</dbReference>
<dbReference type="GO" id="GO:0046872">
    <property type="term" value="F:metal ion binding"/>
    <property type="evidence" value="ECO:0007669"/>
    <property type="project" value="UniProtKB-KW"/>
</dbReference>
<comment type="similarity">
    <text evidence="8">Belongs to the MobA family.</text>
</comment>
<keyword evidence="1 8" id="KW-0963">Cytoplasm</keyword>
<keyword evidence="2 8" id="KW-0808">Transferase</keyword>
<dbReference type="InterPro" id="IPR025877">
    <property type="entry name" value="MobA-like_NTP_Trfase"/>
</dbReference>
<keyword evidence="6 8" id="KW-0342">GTP-binding</keyword>
<evidence type="ECO:0000256" key="6">
    <source>
        <dbReference type="ARBA" id="ARBA00023134"/>
    </source>
</evidence>
<dbReference type="InterPro" id="IPR013482">
    <property type="entry name" value="Molybde_CF_guanTrfase"/>
</dbReference>
<dbReference type="InterPro" id="IPR029044">
    <property type="entry name" value="Nucleotide-diphossugar_trans"/>
</dbReference>
<gene>
    <name evidence="8" type="primary">mobA</name>
    <name evidence="10" type="ORF">EV677_2326</name>
</gene>
<protein>
    <recommendedName>
        <fullName evidence="8">Molybdenum cofactor guanylyltransferase</fullName>
        <shortName evidence="8">MoCo guanylyltransferase</shortName>
        <ecNumber evidence="8">2.7.7.77</ecNumber>
    </recommendedName>
    <alternativeName>
        <fullName evidence="8">GTP:molybdopterin guanylyltransferase</fullName>
    </alternativeName>
    <alternativeName>
        <fullName evidence="8">Mo-MPT guanylyltransferase</fullName>
    </alternativeName>
    <alternativeName>
        <fullName evidence="8">Molybdopterin guanylyltransferase</fullName>
    </alternativeName>
    <alternativeName>
        <fullName evidence="8">Molybdopterin-guanine dinucleotide synthase</fullName>
        <shortName evidence="8">MGD synthase</shortName>
    </alternativeName>
</protein>
<comment type="caution">
    <text evidence="10">The sequence shown here is derived from an EMBL/GenBank/DDBJ whole genome shotgun (WGS) entry which is preliminary data.</text>
</comment>
<dbReference type="HAMAP" id="MF_00316">
    <property type="entry name" value="MobA"/>
    <property type="match status" value="1"/>
</dbReference>
<organism evidence="10 11">
    <name type="scientific">Herminiimonas fonticola</name>
    <dbReference type="NCBI Taxonomy" id="303380"/>
    <lineage>
        <taxon>Bacteria</taxon>
        <taxon>Pseudomonadati</taxon>
        <taxon>Pseudomonadota</taxon>
        <taxon>Betaproteobacteria</taxon>
        <taxon>Burkholderiales</taxon>
        <taxon>Oxalobacteraceae</taxon>
        <taxon>Herminiimonas</taxon>
    </lineage>
</organism>
<keyword evidence="7 8" id="KW-0501">Molybdenum cofactor biosynthesis</keyword>
<evidence type="ECO:0000256" key="2">
    <source>
        <dbReference type="ARBA" id="ARBA00022679"/>
    </source>
</evidence>
<keyword evidence="5 8" id="KW-0460">Magnesium</keyword>
<dbReference type="SUPFAM" id="SSF53448">
    <property type="entry name" value="Nucleotide-diphospho-sugar transferases"/>
    <property type="match status" value="1"/>
</dbReference>
<dbReference type="GO" id="GO:0005525">
    <property type="term" value="F:GTP binding"/>
    <property type="evidence" value="ECO:0007669"/>
    <property type="project" value="UniProtKB-UniRule"/>
</dbReference>
<proteinExistence type="inferred from homology"/>
<feature type="binding site" evidence="8">
    <location>
        <position position="24"/>
    </location>
    <ligand>
        <name>GTP</name>
        <dbReference type="ChEBI" id="CHEBI:37565"/>
    </ligand>
</feature>
<dbReference type="Gene3D" id="3.90.550.10">
    <property type="entry name" value="Spore Coat Polysaccharide Biosynthesis Protein SpsA, Chain A"/>
    <property type="match status" value="1"/>
</dbReference>
<evidence type="ECO:0000259" key="9">
    <source>
        <dbReference type="Pfam" id="PF12804"/>
    </source>
</evidence>
<reference evidence="10 11" key="1">
    <citation type="submission" date="2019-03" db="EMBL/GenBank/DDBJ databases">
        <title>Genomic Encyclopedia of Type Strains, Phase IV (KMG-IV): sequencing the most valuable type-strain genomes for metagenomic binning, comparative biology and taxonomic classification.</title>
        <authorList>
            <person name="Goeker M."/>
        </authorList>
    </citation>
    <scope>NUCLEOTIDE SEQUENCE [LARGE SCALE GENOMIC DNA]</scope>
    <source>
        <strain evidence="10 11">DSM 18555</strain>
    </source>
</reference>
<keyword evidence="4 8" id="KW-0547">Nucleotide-binding</keyword>
<feature type="binding site" evidence="8">
    <location>
        <position position="100"/>
    </location>
    <ligand>
        <name>Mg(2+)</name>
        <dbReference type="ChEBI" id="CHEBI:18420"/>
    </ligand>
</feature>
<evidence type="ECO:0000256" key="3">
    <source>
        <dbReference type="ARBA" id="ARBA00022723"/>
    </source>
</evidence>
<name>A0A4R6G8B0_9BURK</name>
<feature type="binding site" evidence="8">
    <location>
        <position position="52"/>
    </location>
    <ligand>
        <name>GTP</name>
        <dbReference type="ChEBI" id="CHEBI:37565"/>
    </ligand>
</feature>
<dbReference type="NCBIfam" id="TIGR02665">
    <property type="entry name" value="molyb_mobA"/>
    <property type="match status" value="1"/>
</dbReference>
<comment type="domain">
    <text evidence="8">The N-terminal domain determines nucleotide recognition and specific binding, while the C-terminal domain determines the specific binding to the target protein.</text>
</comment>
<comment type="function">
    <text evidence="8">Transfers a GMP moiety from GTP to Mo-molybdopterin (Mo-MPT) cofactor (Moco or molybdenum cofactor) to form Mo-molybdopterin guanine dinucleotide (Mo-MGD) cofactor.</text>
</comment>
<dbReference type="PANTHER" id="PTHR19136:SF81">
    <property type="entry name" value="MOLYBDENUM COFACTOR GUANYLYLTRANSFERASE"/>
    <property type="match status" value="1"/>
</dbReference>
<feature type="binding site" evidence="8">
    <location>
        <begin position="11"/>
        <end position="13"/>
    </location>
    <ligand>
        <name>GTP</name>
        <dbReference type="ChEBI" id="CHEBI:37565"/>
    </ligand>
</feature>
<keyword evidence="11" id="KW-1185">Reference proteome</keyword>
<dbReference type="CDD" id="cd02503">
    <property type="entry name" value="MobA"/>
    <property type="match status" value="1"/>
</dbReference>
<dbReference type="EC" id="2.7.7.77" evidence="8"/>
<keyword evidence="3 8" id="KW-0479">Metal-binding</keyword>
<dbReference type="OrthoDB" id="9788394at2"/>
<evidence type="ECO:0000256" key="7">
    <source>
        <dbReference type="ARBA" id="ARBA00023150"/>
    </source>
</evidence>
<evidence type="ECO:0000313" key="11">
    <source>
        <dbReference type="Proteomes" id="UP000294737"/>
    </source>
</evidence>
<dbReference type="GO" id="GO:1902758">
    <property type="term" value="P:bis(molybdopterin guanine dinucleotide)molybdenum biosynthetic process"/>
    <property type="evidence" value="ECO:0007669"/>
    <property type="project" value="TreeGrafter"/>
</dbReference>
<accession>A0A4R6G8B0</accession>
<dbReference type="AlphaFoldDB" id="A0A4R6G8B0"/>
<feature type="binding site" evidence="8">
    <location>
        <position position="100"/>
    </location>
    <ligand>
        <name>GTP</name>
        <dbReference type="ChEBI" id="CHEBI:37565"/>
    </ligand>
</feature>
<dbReference type="EMBL" id="SNWF01000005">
    <property type="protein sequence ID" value="TDN90250.1"/>
    <property type="molecule type" value="Genomic_DNA"/>
</dbReference>
<keyword evidence="10" id="KW-0548">Nucleotidyltransferase</keyword>